<dbReference type="RefSeq" id="WP_146591156.1">
    <property type="nucleotide sequence ID" value="NZ_SJPO01000014.1"/>
</dbReference>
<feature type="compositionally biased region" description="Gly residues" evidence="2">
    <location>
        <begin position="347"/>
        <end position="357"/>
    </location>
</feature>
<dbReference type="AlphaFoldDB" id="A0A5C5XU22"/>
<dbReference type="OrthoDB" id="233190at2"/>
<feature type="compositionally biased region" description="Low complexity" evidence="2">
    <location>
        <begin position="455"/>
        <end position="473"/>
    </location>
</feature>
<keyword evidence="1" id="KW-0175">Coiled coil</keyword>
<reference evidence="4 5" key="1">
    <citation type="submission" date="2019-02" db="EMBL/GenBank/DDBJ databases">
        <title>Deep-cultivation of Planctomycetes and their phenomic and genomic characterization uncovers novel biology.</title>
        <authorList>
            <person name="Wiegand S."/>
            <person name="Jogler M."/>
            <person name="Boedeker C."/>
            <person name="Pinto D."/>
            <person name="Vollmers J."/>
            <person name="Rivas-Marin E."/>
            <person name="Kohn T."/>
            <person name="Peeters S.H."/>
            <person name="Heuer A."/>
            <person name="Rast P."/>
            <person name="Oberbeckmann S."/>
            <person name="Bunk B."/>
            <person name="Jeske O."/>
            <person name="Meyerdierks A."/>
            <person name="Storesund J.E."/>
            <person name="Kallscheuer N."/>
            <person name="Luecker S."/>
            <person name="Lage O.M."/>
            <person name="Pohl T."/>
            <person name="Merkel B.J."/>
            <person name="Hornburger P."/>
            <person name="Mueller R.-W."/>
            <person name="Bruemmer F."/>
            <person name="Labrenz M."/>
            <person name="Spormann A.M."/>
            <person name="Op Den Camp H."/>
            <person name="Overmann J."/>
            <person name="Amann R."/>
            <person name="Jetten M.S.M."/>
            <person name="Mascher T."/>
            <person name="Medema M.H."/>
            <person name="Devos D.P."/>
            <person name="Kaster A.-K."/>
            <person name="Ovreas L."/>
            <person name="Rohde M."/>
            <person name="Galperin M.Y."/>
            <person name="Jogler C."/>
        </authorList>
    </citation>
    <scope>NUCLEOTIDE SEQUENCE [LARGE SCALE GENOMIC DNA]</scope>
    <source>
        <strain evidence="4 5">Pla123a</strain>
    </source>
</reference>
<keyword evidence="3" id="KW-1133">Transmembrane helix</keyword>
<keyword evidence="3" id="KW-0812">Transmembrane</keyword>
<evidence type="ECO:0000313" key="4">
    <source>
        <dbReference type="EMBL" id="TWT66806.1"/>
    </source>
</evidence>
<protein>
    <recommendedName>
        <fullName evidence="6">IncA protein</fullName>
    </recommendedName>
</protein>
<sequence>MSRTQSRDNSSSVSLFPFLAVLLCTMGGLVVLLVAMSHVSRQLAKQEKQRAEAQAAAAPVVDNDNAEQLASLQEQATALREKAEEVRAAQRADQLRIAQIEEHVRKLQDEMQLIQATELELAADDSQRYDDRAQAERELARLQQLIEDSELDIAQMREATQGQTRSYAVVPYQGASGTRRQPIYIECLADRVVLQPEGIELTENDFASPLGVGNPLAAALRATRDHMVRNNSAQGGAPENIEPYPLILVRPDGIGAYYQVRSAIRSWDTDFGYEMIEGDWTLEFAPPDPQLANVAQRAIDNARIRREALASAAPTAFSAGSGSFAIPEVDGELIGDNPYDPTVLGAGTVGGGGGRSGSQGASEASGYSGAAGHAGGTGGAGGPDGGYAVGEYASTPYPAGGTGGAGGAATGDQIGPYEGTISGPPGGYSAIPSAADGQPGAPNAAAFGQPGQTVSSGAGQPAGATGATATAGGSAAGSPGGGQSTSMGPGASMAADGGSGGKSGGAASLNERSGPDDVAIRRTVRVAVFADRLQVGKEPTPLAMPGPTSAHIDNFVASVKQQIESWGLAGHGLYWRPVIKLDVRQGGERRAAEIEAVLKRSGVDVEPIQTATLPNREPSSVAW</sequence>
<comment type="caution">
    <text evidence="4">The sequence shown here is derived from an EMBL/GenBank/DDBJ whole genome shotgun (WGS) entry which is preliminary data.</text>
</comment>
<feature type="compositionally biased region" description="Low complexity" evidence="2">
    <location>
        <begin position="358"/>
        <end position="371"/>
    </location>
</feature>
<dbReference type="Proteomes" id="UP000318478">
    <property type="component" value="Unassembled WGS sequence"/>
</dbReference>
<feature type="region of interest" description="Disordered" evidence="2">
    <location>
        <begin position="346"/>
        <end position="376"/>
    </location>
</feature>
<feature type="compositionally biased region" description="Gly residues" evidence="2">
    <location>
        <begin position="474"/>
        <end position="483"/>
    </location>
</feature>
<name>A0A5C5XU22_9BACT</name>
<proteinExistence type="predicted"/>
<evidence type="ECO:0000256" key="2">
    <source>
        <dbReference type="SAM" id="MobiDB-lite"/>
    </source>
</evidence>
<keyword evidence="5" id="KW-1185">Reference proteome</keyword>
<feature type="compositionally biased region" description="Low complexity" evidence="2">
    <location>
        <begin position="484"/>
        <end position="496"/>
    </location>
</feature>
<keyword evidence="3" id="KW-0472">Membrane</keyword>
<dbReference type="EMBL" id="SJPO01000014">
    <property type="protein sequence ID" value="TWT66806.1"/>
    <property type="molecule type" value="Genomic_DNA"/>
</dbReference>
<gene>
    <name evidence="4" type="ORF">Pla123a_45040</name>
</gene>
<feature type="region of interest" description="Disordered" evidence="2">
    <location>
        <begin position="403"/>
        <end position="516"/>
    </location>
</feature>
<organism evidence="4 5">
    <name type="scientific">Posidoniimonas polymericola</name>
    <dbReference type="NCBI Taxonomy" id="2528002"/>
    <lineage>
        <taxon>Bacteria</taxon>
        <taxon>Pseudomonadati</taxon>
        <taxon>Planctomycetota</taxon>
        <taxon>Planctomycetia</taxon>
        <taxon>Pirellulales</taxon>
        <taxon>Lacipirellulaceae</taxon>
        <taxon>Posidoniimonas</taxon>
    </lineage>
</organism>
<feature type="transmembrane region" description="Helical" evidence="3">
    <location>
        <begin position="12"/>
        <end position="36"/>
    </location>
</feature>
<evidence type="ECO:0000313" key="5">
    <source>
        <dbReference type="Proteomes" id="UP000318478"/>
    </source>
</evidence>
<accession>A0A5C5XU22</accession>
<evidence type="ECO:0008006" key="6">
    <source>
        <dbReference type="Google" id="ProtNLM"/>
    </source>
</evidence>
<evidence type="ECO:0000256" key="1">
    <source>
        <dbReference type="SAM" id="Coils"/>
    </source>
</evidence>
<evidence type="ECO:0000256" key="3">
    <source>
        <dbReference type="SAM" id="Phobius"/>
    </source>
</evidence>
<feature type="coiled-coil region" evidence="1">
    <location>
        <begin position="36"/>
        <end position="159"/>
    </location>
</feature>